<dbReference type="AlphaFoldDB" id="F2NKT8"/>
<keyword evidence="3" id="KW-0687">Ribonucleoprotein</keyword>
<dbReference type="Gene3D" id="3.30.70.60">
    <property type="match status" value="1"/>
</dbReference>
<dbReference type="NCBIfam" id="TIGR00166">
    <property type="entry name" value="S6"/>
    <property type="match status" value="1"/>
</dbReference>
<dbReference type="STRING" id="869210.Marky_0088"/>
<keyword evidence="3" id="KW-0699">rRNA-binding</keyword>
<keyword evidence="3" id="KW-0694">RNA-binding</keyword>
<dbReference type="GO" id="GO:1990904">
    <property type="term" value="C:ribonucleoprotein complex"/>
    <property type="evidence" value="ECO:0007669"/>
    <property type="project" value="UniProtKB-KW"/>
</dbReference>
<dbReference type="HOGENOM" id="CLU_113441_5_3_0"/>
<dbReference type="OrthoDB" id="9812702at2"/>
<accession>F2NKT8</accession>
<organism evidence="4 5">
    <name type="scientific">Marinithermus hydrothermalis (strain DSM 14884 / JCM 11576 / T1)</name>
    <dbReference type="NCBI Taxonomy" id="869210"/>
    <lineage>
        <taxon>Bacteria</taxon>
        <taxon>Thermotogati</taxon>
        <taxon>Deinococcota</taxon>
        <taxon>Deinococci</taxon>
        <taxon>Thermales</taxon>
        <taxon>Thermaceae</taxon>
        <taxon>Marinithermus</taxon>
    </lineage>
</organism>
<dbReference type="InterPro" id="IPR020814">
    <property type="entry name" value="Ribosomal_S6_plastid/chlpt"/>
</dbReference>
<proteinExistence type="inferred from homology"/>
<comment type="similarity">
    <text evidence="1 3">Belongs to the bacterial ribosomal protein bS6 family.</text>
</comment>
<dbReference type="PANTHER" id="PTHR21011">
    <property type="entry name" value="MITOCHONDRIAL 28S RIBOSOMAL PROTEIN S6"/>
    <property type="match status" value="1"/>
</dbReference>
<evidence type="ECO:0000256" key="2">
    <source>
        <dbReference type="ARBA" id="ARBA00035294"/>
    </source>
</evidence>
<evidence type="ECO:0000256" key="1">
    <source>
        <dbReference type="ARBA" id="ARBA00009512"/>
    </source>
</evidence>
<dbReference type="InterPro" id="IPR014717">
    <property type="entry name" value="Transl_elong_EF1B/ribsomal_bS6"/>
</dbReference>
<reference evidence="4 5" key="1">
    <citation type="journal article" date="2012" name="Stand. Genomic Sci.">
        <title>Complete genome sequence of the aerobic, heterotroph Marinithermus hydrothermalis type strain (T1(T)) from a deep-sea hydrothermal vent chimney.</title>
        <authorList>
            <person name="Copeland A."/>
            <person name="Gu W."/>
            <person name="Yasawong M."/>
            <person name="Lapidus A."/>
            <person name="Lucas S."/>
            <person name="Deshpande S."/>
            <person name="Pagani I."/>
            <person name="Tapia R."/>
            <person name="Cheng J.F."/>
            <person name="Goodwin L.A."/>
            <person name="Pitluck S."/>
            <person name="Liolios K."/>
            <person name="Ivanova N."/>
            <person name="Mavromatis K."/>
            <person name="Mikhailova N."/>
            <person name="Pati A."/>
            <person name="Chen A."/>
            <person name="Palaniappan K."/>
            <person name="Land M."/>
            <person name="Pan C."/>
            <person name="Brambilla E.M."/>
            <person name="Rohde M."/>
            <person name="Tindall B.J."/>
            <person name="Sikorski J."/>
            <person name="Goker M."/>
            <person name="Detter J.C."/>
            <person name="Bristow J."/>
            <person name="Eisen J.A."/>
            <person name="Markowitz V."/>
            <person name="Hugenholtz P."/>
            <person name="Kyrpides N.C."/>
            <person name="Klenk H.P."/>
            <person name="Woyke T."/>
        </authorList>
    </citation>
    <scope>NUCLEOTIDE SEQUENCE [LARGE SCALE GENOMIC DNA]</scope>
    <source>
        <strain evidence="5">DSM 14884 / JCM 11576 / T1</strain>
    </source>
</reference>
<dbReference type="Pfam" id="PF01250">
    <property type="entry name" value="Ribosomal_S6"/>
    <property type="match status" value="1"/>
</dbReference>
<dbReference type="GO" id="GO:0003735">
    <property type="term" value="F:structural constituent of ribosome"/>
    <property type="evidence" value="ECO:0007669"/>
    <property type="project" value="InterPro"/>
</dbReference>
<dbReference type="CDD" id="cd00473">
    <property type="entry name" value="bS6"/>
    <property type="match status" value="1"/>
</dbReference>
<dbReference type="InterPro" id="IPR035980">
    <property type="entry name" value="Ribosomal_bS6_sf"/>
</dbReference>
<dbReference type="eggNOG" id="COG0360">
    <property type="taxonomic scope" value="Bacteria"/>
</dbReference>
<dbReference type="SUPFAM" id="SSF54995">
    <property type="entry name" value="Ribosomal protein S6"/>
    <property type="match status" value="1"/>
</dbReference>
<dbReference type="GO" id="GO:0070181">
    <property type="term" value="F:small ribosomal subunit rRNA binding"/>
    <property type="evidence" value="ECO:0007669"/>
    <property type="project" value="TreeGrafter"/>
</dbReference>
<evidence type="ECO:0000256" key="3">
    <source>
        <dbReference type="HAMAP-Rule" id="MF_00360"/>
    </source>
</evidence>
<dbReference type="RefSeq" id="WP_013702906.1">
    <property type="nucleotide sequence ID" value="NC_015387.1"/>
</dbReference>
<dbReference type="PANTHER" id="PTHR21011:SF1">
    <property type="entry name" value="SMALL RIBOSOMAL SUBUNIT PROTEIN BS6M"/>
    <property type="match status" value="1"/>
</dbReference>
<gene>
    <name evidence="3" type="primary">rpsF</name>
    <name evidence="4" type="ordered locus">Marky_0088</name>
</gene>
<comment type="function">
    <text evidence="3">Binds together with bS18 to 16S ribosomal RNA.</text>
</comment>
<protein>
    <recommendedName>
        <fullName evidence="2 3">Small ribosomal subunit protein bS6</fullName>
    </recommendedName>
</protein>
<dbReference type="GO" id="GO:0005737">
    <property type="term" value="C:cytoplasm"/>
    <property type="evidence" value="ECO:0007669"/>
    <property type="project" value="UniProtKB-ARBA"/>
</dbReference>
<dbReference type="GO" id="GO:0005840">
    <property type="term" value="C:ribosome"/>
    <property type="evidence" value="ECO:0007669"/>
    <property type="project" value="UniProtKB-KW"/>
</dbReference>
<name>F2NKT8_MARHT</name>
<dbReference type="EMBL" id="CP002630">
    <property type="protein sequence ID" value="AEB10851.1"/>
    <property type="molecule type" value="Genomic_DNA"/>
</dbReference>
<keyword evidence="3 4" id="KW-0689">Ribosomal protein</keyword>
<evidence type="ECO:0000313" key="4">
    <source>
        <dbReference type="EMBL" id="AEB10851.1"/>
    </source>
</evidence>
<dbReference type="KEGG" id="mhd:Marky_0088"/>
<dbReference type="GO" id="GO:0006412">
    <property type="term" value="P:translation"/>
    <property type="evidence" value="ECO:0007669"/>
    <property type="project" value="UniProtKB-UniRule"/>
</dbReference>
<evidence type="ECO:0000313" key="5">
    <source>
        <dbReference type="Proteomes" id="UP000007030"/>
    </source>
</evidence>
<keyword evidence="5" id="KW-1185">Reference proteome</keyword>
<sequence length="102" mass="12189">MPQYDVNIILNPNLEPNQLQFEKDMIQQALERFGAEVKGVEEWGNRRLAYPIQKDTQGYYLFYTVELEPAKAKPLENELRVRDNVRRVLIVRDRPEWRTKKA</sequence>
<dbReference type="Proteomes" id="UP000007030">
    <property type="component" value="Chromosome"/>
</dbReference>
<dbReference type="HAMAP" id="MF_00360">
    <property type="entry name" value="Ribosomal_bS6"/>
    <property type="match status" value="1"/>
</dbReference>
<dbReference type="InterPro" id="IPR000529">
    <property type="entry name" value="Ribosomal_bS6"/>
</dbReference>